<dbReference type="PANTHER" id="PTHR16222:SF24">
    <property type="entry name" value="ADP-RIBOSYLHYDROLASE ARH3"/>
    <property type="match status" value="1"/>
</dbReference>
<accession>A0A385SGP4</accession>
<dbReference type="SUPFAM" id="SSF101478">
    <property type="entry name" value="ADP-ribosylglycohydrolase"/>
    <property type="match status" value="1"/>
</dbReference>
<dbReference type="KEGG" id="chk:D4L85_10185"/>
<evidence type="ECO:0000256" key="3">
    <source>
        <dbReference type="PIRSR" id="PIRSR605502-1"/>
    </source>
</evidence>
<dbReference type="Proteomes" id="UP000266183">
    <property type="component" value="Chromosome"/>
</dbReference>
<feature type="binding site" evidence="3">
    <location>
        <position position="267"/>
    </location>
    <ligand>
        <name>Mg(2+)</name>
        <dbReference type="ChEBI" id="CHEBI:18420"/>
        <label>1</label>
    </ligand>
</feature>
<dbReference type="InterPro" id="IPR050792">
    <property type="entry name" value="ADP-ribosylglycohydrolase"/>
</dbReference>
<feature type="binding site" evidence="3">
    <location>
        <position position="53"/>
    </location>
    <ligand>
        <name>Mg(2+)</name>
        <dbReference type="ChEBI" id="CHEBI:18420"/>
        <label>1</label>
    </ligand>
</feature>
<dbReference type="InterPro" id="IPR005502">
    <property type="entry name" value="Ribosyl_crysJ1"/>
</dbReference>
<evidence type="ECO:0000256" key="1">
    <source>
        <dbReference type="ARBA" id="ARBA00010702"/>
    </source>
</evidence>
<dbReference type="AlphaFoldDB" id="A0A385SGP4"/>
<comment type="similarity">
    <text evidence="1">Belongs to the ADP-ribosylglycohydrolase family.</text>
</comment>
<gene>
    <name evidence="4" type="ORF">D4L85_10185</name>
</gene>
<evidence type="ECO:0000313" key="4">
    <source>
        <dbReference type="EMBL" id="AYB30923.1"/>
    </source>
</evidence>
<feature type="binding site" evidence="3">
    <location>
        <position position="54"/>
    </location>
    <ligand>
        <name>Mg(2+)</name>
        <dbReference type="ChEBI" id="CHEBI:18420"/>
        <label>1</label>
    </ligand>
</feature>
<protein>
    <submittedName>
        <fullName evidence="4">ADP-ribosylglycohydrolase family protein</fullName>
    </submittedName>
</protein>
<keyword evidence="3" id="KW-0479">Metal-binding</keyword>
<sequence>MKFENITSCFLGLAIGDALGVPVEFKGRSYFSNQPVRGMLGYGTWNQPPGTWSDDSSLTFCLAESLVAGYDLNDIGKKFVAWYSNGYWGAHHKLFDVGGTTRVALARIRDGEDPKFAGELDEDSNGNGSLMRIAPAPLYFCNETDEVLFERIKEISSVTHGHFRSVLSCFIFSKVMIELFKGEDKSSALQNAVEATKDFSHRSEFNVAELEKFDRVLSGKIQHVHANQISSSGYVLHTLEAALWCFLNTDSYRDAVLKAVNLGGDTDTTGCVAGALAGLYYGESSLPMEWTIALAREKDIIKLAGDFTESIKNKILDGKS</sequence>
<keyword evidence="5" id="KW-1185">Reference proteome</keyword>
<dbReference type="EMBL" id="CP032382">
    <property type="protein sequence ID" value="AYB30923.1"/>
    <property type="molecule type" value="Genomic_DNA"/>
</dbReference>
<comment type="cofactor">
    <cofactor evidence="3">
        <name>Mg(2+)</name>
        <dbReference type="ChEBI" id="CHEBI:18420"/>
    </cofactor>
    <text evidence="3">Binds 2 magnesium ions per subunit.</text>
</comment>
<feature type="binding site" evidence="3">
    <location>
        <position position="265"/>
    </location>
    <ligand>
        <name>Mg(2+)</name>
        <dbReference type="ChEBI" id="CHEBI:18420"/>
        <label>1</label>
    </ligand>
</feature>
<dbReference type="GO" id="GO:0016787">
    <property type="term" value="F:hydrolase activity"/>
    <property type="evidence" value="ECO:0007669"/>
    <property type="project" value="UniProtKB-KW"/>
</dbReference>
<dbReference type="Pfam" id="PF03747">
    <property type="entry name" value="ADP_ribosyl_GH"/>
    <property type="match status" value="1"/>
</dbReference>
<dbReference type="RefSeq" id="WP_119754217.1">
    <property type="nucleotide sequence ID" value="NZ_CP032382.1"/>
</dbReference>
<dbReference type="OrthoDB" id="9798107at2"/>
<proteinExistence type="inferred from homology"/>
<feature type="binding site" evidence="3">
    <location>
        <position position="55"/>
    </location>
    <ligand>
        <name>Mg(2+)</name>
        <dbReference type="ChEBI" id="CHEBI:18420"/>
        <label>1</label>
    </ligand>
</feature>
<feature type="binding site" evidence="3">
    <location>
        <position position="268"/>
    </location>
    <ligand>
        <name>Mg(2+)</name>
        <dbReference type="ChEBI" id="CHEBI:18420"/>
        <label>1</label>
    </ligand>
</feature>
<evidence type="ECO:0000256" key="2">
    <source>
        <dbReference type="ARBA" id="ARBA00022801"/>
    </source>
</evidence>
<dbReference type="Gene3D" id="1.10.4080.10">
    <property type="entry name" value="ADP-ribosylation/Crystallin J1"/>
    <property type="match status" value="1"/>
</dbReference>
<dbReference type="GO" id="GO:0046872">
    <property type="term" value="F:metal ion binding"/>
    <property type="evidence" value="ECO:0007669"/>
    <property type="project" value="UniProtKB-KW"/>
</dbReference>
<dbReference type="PANTHER" id="PTHR16222">
    <property type="entry name" value="ADP-RIBOSYLGLYCOHYDROLASE"/>
    <property type="match status" value="1"/>
</dbReference>
<keyword evidence="2 4" id="KW-0378">Hydrolase</keyword>
<dbReference type="InterPro" id="IPR036705">
    <property type="entry name" value="Ribosyl_crysJ1_sf"/>
</dbReference>
<keyword evidence="3" id="KW-0460">Magnesium</keyword>
<organism evidence="4 5">
    <name type="scientific">Chryseolinea soli</name>
    <dbReference type="NCBI Taxonomy" id="2321403"/>
    <lineage>
        <taxon>Bacteria</taxon>
        <taxon>Pseudomonadati</taxon>
        <taxon>Bacteroidota</taxon>
        <taxon>Cytophagia</taxon>
        <taxon>Cytophagales</taxon>
        <taxon>Fulvivirgaceae</taxon>
        <taxon>Chryseolinea</taxon>
    </lineage>
</organism>
<evidence type="ECO:0000313" key="5">
    <source>
        <dbReference type="Proteomes" id="UP000266183"/>
    </source>
</evidence>
<reference evidence="5" key="1">
    <citation type="submission" date="2018-09" db="EMBL/GenBank/DDBJ databases">
        <title>Chryseolinea sp. KIS68-18 isolated from soil.</title>
        <authorList>
            <person name="Weon H.-Y."/>
            <person name="Kwon S.-W."/>
            <person name="Lee S.A."/>
        </authorList>
    </citation>
    <scope>NUCLEOTIDE SEQUENCE [LARGE SCALE GENOMIC DNA]</scope>
    <source>
        <strain evidence="5">KIS68-18</strain>
    </source>
</reference>
<name>A0A385SGP4_9BACT</name>